<feature type="compositionally biased region" description="Basic and acidic residues" evidence="1">
    <location>
        <begin position="20"/>
        <end position="30"/>
    </location>
</feature>
<feature type="region of interest" description="Disordered" evidence="1">
    <location>
        <begin position="77"/>
        <end position="169"/>
    </location>
</feature>
<feature type="compositionally biased region" description="Basic and acidic residues" evidence="1">
    <location>
        <begin position="151"/>
        <end position="167"/>
    </location>
</feature>
<feature type="compositionally biased region" description="Polar residues" evidence="1">
    <location>
        <begin position="127"/>
        <end position="141"/>
    </location>
</feature>
<protein>
    <submittedName>
        <fullName evidence="2">Uncharacterized protein</fullName>
    </submittedName>
</protein>
<evidence type="ECO:0000313" key="2">
    <source>
        <dbReference type="EMBL" id="JAR86605.1"/>
    </source>
</evidence>
<feature type="region of interest" description="Disordered" evidence="1">
    <location>
        <begin position="20"/>
        <end position="56"/>
    </location>
</feature>
<accession>A0A147B862</accession>
<organism evidence="2">
    <name type="scientific">Alectorobius mimon</name>
    <dbReference type="NCBI Taxonomy" id="360319"/>
    <lineage>
        <taxon>Eukaryota</taxon>
        <taxon>Metazoa</taxon>
        <taxon>Ecdysozoa</taxon>
        <taxon>Arthropoda</taxon>
        <taxon>Chelicerata</taxon>
        <taxon>Arachnida</taxon>
        <taxon>Acari</taxon>
        <taxon>Parasitiformes</taxon>
        <taxon>Ixodida</taxon>
        <taxon>Ixodoidea</taxon>
        <taxon>Argasidae</taxon>
        <taxon>Ornithodorinae</taxon>
        <taxon>Alectorobius</taxon>
    </lineage>
</organism>
<reference evidence="2" key="1">
    <citation type="submission" date="2016-03" db="EMBL/GenBank/DDBJ databases">
        <title>Gut transcriptome analysis on engorged females of Ornithodoros mimon (Acari: Argasidae) and phylogenetic inferences of soft ticks.</title>
        <authorList>
            <person name="Landulfo G.A."/>
            <person name="Giovanni D."/>
            <person name="Carvalho E."/>
            <person name="Junqueira-de-Azevedo I."/>
            <person name="Patane J."/>
            <person name="Mendoca R."/>
            <person name="Barros-Battesti D."/>
        </authorList>
    </citation>
    <scope>NUCLEOTIDE SEQUENCE</scope>
    <source>
        <strain evidence="2">Females</strain>
        <tissue evidence="2">Gut</tissue>
    </source>
</reference>
<sequence>EEARQATRRDLLEKWKQERRLRKALEDSSKKPPFKVTTNKPSTSSGSALGISRHSSFRAKVVPRVKKHSCLNCEHKAPSVEGKPEWCSSWSTEPKRPASCQPPVFLFTGKQQKSKRKQKRNESQSRPTSTVKSAAPSTSTPCRRALFANRNAEKNKEEKAALRKPADKSTAAKPFIAIFERCLESCGCSPSGARQWLSKLQEDLRAKQSVEGDAKMK</sequence>
<feature type="non-terminal residue" evidence="2">
    <location>
        <position position="1"/>
    </location>
</feature>
<dbReference type="EMBL" id="GEIB01001760">
    <property type="protein sequence ID" value="JAR86605.1"/>
    <property type="molecule type" value="Transcribed_RNA"/>
</dbReference>
<proteinExistence type="predicted"/>
<evidence type="ECO:0000256" key="1">
    <source>
        <dbReference type="SAM" id="MobiDB-lite"/>
    </source>
</evidence>
<name>A0A147B862_9ACAR</name>
<dbReference type="AlphaFoldDB" id="A0A147B862"/>
<feature type="compositionally biased region" description="Polar residues" evidence="1">
    <location>
        <begin position="36"/>
        <end position="47"/>
    </location>
</feature>